<dbReference type="InterPro" id="IPR005503">
    <property type="entry name" value="FliL"/>
</dbReference>
<evidence type="ECO:0000313" key="11">
    <source>
        <dbReference type="EMBL" id="ANY69666.1"/>
    </source>
</evidence>
<name>A0A1B2DPM3_9BACL</name>
<keyword evidence="7 10" id="KW-0283">Flagellar rotation</keyword>
<evidence type="ECO:0000256" key="6">
    <source>
        <dbReference type="ARBA" id="ARBA00022692"/>
    </source>
</evidence>
<proteinExistence type="inferred from homology"/>
<evidence type="ECO:0000256" key="7">
    <source>
        <dbReference type="ARBA" id="ARBA00022779"/>
    </source>
</evidence>
<dbReference type="GO" id="GO:0005886">
    <property type="term" value="C:plasma membrane"/>
    <property type="evidence" value="ECO:0007669"/>
    <property type="project" value="UniProtKB-SubCell"/>
</dbReference>
<keyword evidence="8" id="KW-1133">Transmembrane helix</keyword>
<keyword evidence="11" id="KW-0966">Cell projection</keyword>
<dbReference type="Pfam" id="PF03748">
    <property type="entry name" value="FliL"/>
    <property type="match status" value="1"/>
</dbReference>
<keyword evidence="11" id="KW-0282">Flagellum</keyword>
<comment type="function">
    <text evidence="1 10">Controls the rotational direction of flagella during chemotaxis.</text>
</comment>
<organism evidence="11">
    <name type="scientific">Paenibacillus sp. BIHB 4019</name>
    <dbReference type="NCBI Taxonomy" id="1870819"/>
    <lineage>
        <taxon>Bacteria</taxon>
        <taxon>Bacillati</taxon>
        <taxon>Bacillota</taxon>
        <taxon>Bacilli</taxon>
        <taxon>Bacillales</taxon>
        <taxon>Paenibacillaceae</taxon>
        <taxon>Paenibacillus</taxon>
    </lineage>
</organism>
<evidence type="ECO:0000256" key="2">
    <source>
        <dbReference type="ARBA" id="ARBA00004162"/>
    </source>
</evidence>
<keyword evidence="11" id="KW-0969">Cilium</keyword>
<sequence length="155" mass="17421">MKKMMPWLVTILLSIVLIGVVAYFIGGKLLGDTATDASTNKEVEVKHLTADERVEVTSELKEFKRNLKDSNKVVVVSFAFQLDSKKTKEDFDKIIEIEVKPIINRALADMTAEELNGSKGEDLLESKLLNEINPILDKKQKLVKVEITAFIMTNI</sequence>
<evidence type="ECO:0000256" key="10">
    <source>
        <dbReference type="RuleBase" id="RU364125"/>
    </source>
</evidence>
<keyword evidence="6" id="KW-0812">Transmembrane</keyword>
<protein>
    <recommendedName>
        <fullName evidence="10">Flagellar protein FliL</fullName>
    </recommendedName>
</protein>
<comment type="subcellular location">
    <subcellularLocation>
        <location evidence="2">Cell membrane</location>
        <topology evidence="2">Single-pass membrane protein</topology>
    </subcellularLocation>
</comment>
<evidence type="ECO:0000256" key="8">
    <source>
        <dbReference type="ARBA" id="ARBA00022989"/>
    </source>
</evidence>
<dbReference type="AlphaFoldDB" id="A0A1B2DPM3"/>
<keyword evidence="5 10" id="KW-0145">Chemotaxis</keyword>
<evidence type="ECO:0000256" key="3">
    <source>
        <dbReference type="ARBA" id="ARBA00008281"/>
    </source>
</evidence>
<gene>
    <name evidence="11" type="ORF">BBD42_26645</name>
</gene>
<evidence type="ECO:0000256" key="4">
    <source>
        <dbReference type="ARBA" id="ARBA00022475"/>
    </source>
</evidence>
<keyword evidence="4 10" id="KW-1003">Cell membrane</keyword>
<reference evidence="11" key="1">
    <citation type="submission" date="2016-08" db="EMBL/GenBank/DDBJ databases">
        <title>Complete Genome Seqeunce of Paenibacillus sp. BIHB 4019 from tea rhizoplane.</title>
        <authorList>
            <person name="Thakur R."/>
            <person name="Swarnkar M.K."/>
            <person name="Gulati A."/>
        </authorList>
    </citation>
    <scope>NUCLEOTIDE SEQUENCE [LARGE SCALE GENOMIC DNA]</scope>
    <source>
        <strain evidence="11">BIHB4019</strain>
    </source>
</reference>
<evidence type="ECO:0000256" key="1">
    <source>
        <dbReference type="ARBA" id="ARBA00002254"/>
    </source>
</evidence>
<dbReference type="GO" id="GO:0071973">
    <property type="term" value="P:bacterial-type flagellum-dependent cell motility"/>
    <property type="evidence" value="ECO:0007669"/>
    <property type="project" value="InterPro"/>
</dbReference>
<keyword evidence="9 10" id="KW-0472">Membrane</keyword>
<dbReference type="GO" id="GO:0006935">
    <property type="term" value="P:chemotaxis"/>
    <property type="evidence" value="ECO:0007669"/>
    <property type="project" value="UniProtKB-KW"/>
</dbReference>
<dbReference type="GO" id="GO:0009425">
    <property type="term" value="C:bacterial-type flagellum basal body"/>
    <property type="evidence" value="ECO:0007669"/>
    <property type="project" value="InterPro"/>
</dbReference>
<evidence type="ECO:0000256" key="5">
    <source>
        <dbReference type="ARBA" id="ARBA00022500"/>
    </source>
</evidence>
<comment type="similarity">
    <text evidence="3 10">Belongs to the FliL family.</text>
</comment>
<dbReference type="EMBL" id="CP016808">
    <property type="protein sequence ID" value="ANY69666.1"/>
    <property type="molecule type" value="Genomic_DNA"/>
</dbReference>
<dbReference type="RefSeq" id="WP_099520672.1">
    <property type="nucleotide sequence ID" value="NZ_CP016808.1"/>
</dbReference>
<evidence type="ECO:0000256" key="9">
    <source>
        <dbReference type="ARBA" id="ARBA00023136"/>
    </source>
</evidence>
<accession>A0A1B2DPM3</accession>